<dbReference type="SUPFAM" id="SSF50129">
    <property type="entry name" value="GroES-like"/>
    <property type="match status" value="1"/>
</dbReference>
<dbReference type="InterPro" id="IPR013154">
    <property type="entry name" value="ADH-like_N"/>
</dbReference>
<dbReference type="InterPro" id="IPR020843">
    <property type="entry name" value="ER"/>
</dbReference>
<feature type="domain" description="Enoyl reductase (ER)" evidence="10">
    <location>
        <begin position="11"/>
        <end position="345"/>
    </location>
</feature>
<sequence>MSVNRAVRLHGKHDLRIENLPIPEPEENHVQVKMSTVGLCRTDVHLFEEGRIDYVVIDKPITIGHEISGTISKIGPGVTSLAVGDRVAIDPCRPCGTCTQCKKPRTNMCLNMILSGVIKIDGGFATYMTTPAYTCHKLPDNVSLEEGAMIEPLSVGVNAVRRARMSPGDAVIVTGAGPVGLFAMQVAKALGAGKVMMVDINESRLQLASKMGADLVFKPTLPTSDPQAASEELKTALGSEADLFMECSGAPGIVDVAIHSCARGGKVMMIGFGEMAMYAHIGMAAVREIDILGAFANDNNYPESVELVAAGKVDVKSAITHRLPLDKVLEGMELIKSGKSVKVVIDCTS</sequence>
<evidence type="ECO:0000256" key="6">
    <source>
        <dbReference type="ARBA" id="ARBA00023027"/>
    </source>
</evidence>
<protein>
    <recommendedName>
        <fullName evidence="7">Sorbitol dehydrogenase</fullName>
    </recommendedName>
    <alternativeName>
        <fullName evidence="8">Polyol dehydrogenase</fullName>
    </alternativeName>
</protein>
<evidence type="ECO:0000256" key="1">
    <source>
        <dbReference type="ARBA" id="ARBA00001947"/>
    </source>
</evidence>
<dbReference type="FunFam" id="3.40.50.720:FF:000068">
    <property type="entry name" value="Sorbitol dehydrogenase"/>
    <property type="match status" value="1"/>
</dbReference>
<comment type="similarity">
    <text evidence="2 9">Belongs to the zinc-containing alcohol dehydrogenase family.</text>
</comment>
<reference evidence="11" key="1">
    <citation type="submission" date="2021-04" db="EMBL/GenBank/DDBJ databases">
        <authorList>
            <consortium name="Molecular Ecology Group"/>
        </authorList>
    </citation>
    <scope>NUCLEOTIDE SEQUENCE</scope>
</reference>
<gene>
    <name evidence="11" type="ORF">CUNI_LOCUS11109</name>
</gene>
<dbReference type="Gene3D" id="3.90.180.10">
    <property type="entry name" value="Medium-chain alcohol dehydrogenases, catalytic domain"/>
    <property type="match status" value="1"/>
</dbReference>
<evidence type="ECO:0000256" key="8">
    <source>
        <dbReference type="ARBA" id="ARBA00032485"/>
    </source>
</evidence>
<dbReference type="InterPro" id="IPR045306">
    <property type="entry name" value="SDH-like"/>
</dbReference>
<dbReference type="PANTHER" id="PTHR43161">
    <property type="entry name" value="SORBITOL DEHYDROGENASE"/>
    <property type="match status" value="1"/>
</dbReference>
<dbReference type="Gene3D" id="3.40.50.720">
    <property type="entry name" value="NAD(P)-binding Rossmann-like Domain"/>
    <property type="match status" value="1"/>
</dbReference>
<evidence type="ECO:0000256" key="5">
    <source>
        <dbReference type="ARBA" id="ARBA00023002"/>
    </source>
</evidence>
<keyword evidence="3 9" id="KW-0479">Metal-binding</keyword>
<dbReference type="GO" id="GO:0008270">
    <property type="term" value="F:zinc ion binding"/>
    <property type="evidence" value="ECO:0007669"/>
    <property type="project" value="InterPro"/>
</dbReference>
<dbReference type="SMART" id="SM00829">
    <property type="entry name" value="PKS_ER"/>
    <property type="match status" value="1"/>
</dbReference>
<keyword evidence="6" id="KW-0520">NAD</keyword>
<dbReference type="Proteomes" id="UP000678393">
    <property type="component" value="Unassembled WGS sequence"/>
</dbReference>
<dbReference type="Pfam" id="PF08240">
    <property type="entry name" value="ADH_N"/>
    <property type="match status" value="1"/>
</dbReference>
<dbReference type="SUPFAM" id="SSF51735">
    <property type="entry name" value="NAD(P)-binding Rossmann-fold domains"/>
    <property type="match status" value="1"/>
</dbReference>
<comment type="cofactor">
    <cofactor evidence="1 9">
        <name>Zn(2+)</name>
        <dbReference type="ChEBI" id="CHEBI:29105"/>
    </cofactor>
</comment>
<dbReference type="InterPro" id="IPR013149">
    <property type="entry name" value="ADH-like_C"/>
</dbReference>
<dbReference type="EMBL" id="CAJHNH020002095">
    <property type="protein sequence ID" value="CAG5125551.1"/>
    <property type="molecule type" value="Genomic_DNA"/>
</dbReference>
<organism evidence="11 12">
    <name type="scientific">Candidula unifasciata</name>
    <dbReference type="NCBI Taxonomy" id="100452"/>
    <lineage>
        <taxon>Eukaryota</taxon>
        <taxon>Metazoa</taxon>
        <taxon>Spiralia</taxon>
        <taxon>Lophotrochozoa</taxon>
        <taxon>Mollusca</taxon>
        <taxon>Gastropoda</taxon>
        <taxon>Heterobranchia</taxon>
        <taxon>Euthyneura</taxon>
        <taxon>Panpulmonata</taxon>
        <taxon>Eupulmonata</taxon>
        <taxon>Stylommatophora</taxon>
        <taxon>Helicina</taxon>
        <taxon>Helicoidea</taxon>
        <taxon>Geomitridae</taxon>
        <taxon>Candidula</taxon>
    </lineage>
</organism>
<dbReference type="GO" id="GO:0016616">
    <property type="term" value="F:oxidoreductase activity, acting on the CH-OH group of donors, NAD or NADP as acceptor"/>
    <property type="evidence" value="ECO:0007669"/>
    <property type="project" value="InterPro"/>
</dbReference>
<evidence type="ECO:0000259" key="10">
    <source>
        <dbReference type="SMART" id="SM00829"/>
    </source>
</evidence>
<dbReference type="CDD" id="cd05285">
    <property type="entry name" value="sorbitol_DH"/>
    <property type="match status" value="1"/>
</dbReference>
<proteinExistence type="inferred from homology"/>
<evidence type="ECO:0000256" key="3">
    <source>
        <dbReference type="ARBA" id="ARBA00022723"/>
    </source>
</evidence>
<dbReference type="OrthoDB" id="3941538at2759"/>
<dbReference type="PROSITE" id="PS00059">
    <property type="entry name" value="ADH_ZINC"/>
    <property type="match status" value="1"/>
</dbReference>
<evidence type="ECO:0000313" key="11">
    <source>
        <dbReference type="EMBL" id="CAG5125551.1"/>
    </source>
</evidence>
<keyword evidence="12" id="KW-1185">Reference proteome</keyword>
<dbReference type="PANTHER" id="PTHR43161:SF9">
    <property type="entry name" value="SORBITOL DEHYDROGENASE"/>
    <property type="match status" value="1"/>
</dbReference>
<name>A0A8S3ZEZ9_9EUPU</name>
<evidence type="ECO:0000313" key="12">
    <source>
        <dbReference type="Proteomes" id="UP000678393"/>
    </source>
</evidence>
<keyword evidence="4 9" id="KW-0862">Zinc</keyword>
<evidence type="ECO:0000256" key="4">
    <source>
        <dbReference type="ARBA" id="ARBA00022833"/>
    </source>
</evidence>
<keyword evidence="5" id="KW-0560">Oxidoreductase</keyword>
<accession>A0A8S3ZEZ9</accession>
<dbReference type="InterPro" id="IPR036291">
    <property type="entry name" value="NAD(P)-bd_dom_sf"/>
</dbReference>
<dbReference type="AlphaFoldDB" id="A0A8S3ZEZ9"/>
<comment type="caution">
    <text evidence="11">The sequence shown here is derived from an EMBL/GenBank/DDBJ whole genome shotgun (WGS) entry which is preliminary data.</text>
</comment>
<evidence type="ECO:0000256" key="7">
    <source>
        <dbReference type="ARBA" id="ARBA00026132"/>
    </source>
</evidence>
<evidence type="ECO:0000256" key="9">
    <source>
        <dbReference type="RuleBase" id="RU361277"/>
    </source>
</evidence>
<dbReference type="InterPro" id="IPR011032">
    <property type="entry name" value="GroES-like_sf"/>
</dbReference>
<dbReference type="InterPro" id="IPR002328">
    <property type="entry name" value="ADH_Zn_CS"/>
</dbReference>
<dbReference type="Pfam" id="PF00107">
    <property type="entry name" value="ADH_zinc_N"/>
    <property type="match status" value="1"/>
</dbReference>
<evidence type="ECO:0000256" key="2">
    <source>
        <dbReference type="ARBA" id="ARBA00008072"/>
    </source>
</evidence>